<reference evidence="1" key="1">
    <citation type="submission" date="2018-05" db="EMBL/GenBank/DDBJ databases">
        <authorList>
            <person name="Lanie J.A."/>
            <person name="Ng W.-L."/>
            <person name="Kazmierczak K.M."/>
            <person name="Andrzejewski T.M."/>
            <person name="Davidsen T.M."/>
            <person name="Wayne K.J."/>
            <person name="Tettelin H."/>
            <person name="Glass J.I."/>
            <person name="Rusch D."/>
            <person name="Podicherti R."/>
            <person name="Tsui H.-C.T."/>
            <person name="Winkler M.E."/>
        </authorList>
    </citation>
    <scope>NUCLEOTIDE SEQUENCE</scope>
</reference>
<accession>A0A382FS42</accession>
<evidence type="ECO:0000313" key="1">
    <source>
        <dbReference type="EMBL" id="SVB65194.1"/>
    </source>
</evidence>
<proteinExistence type="predicted"/>
<organism evidence="1">
    <name type="scientific">marine metagenome</name>
    <dbReference type="NCBI Taxonomy" id="408172"/>
    <lineage>
        <taxon>unclassified sequences</taxon>
        <taxon>metagenomes</taxon>
        <taxon>ecological metagenomes</taxon>
    </lineage>
</organism>
<name>A0A382FS42_9ZZZZ</name>
<feature type="non-terminal residue" evidence="1">
    <location>
        <position position="1"/>
    </location>
</feature>
<sequence length="35" mass="3985">DEKIKDIVEILITDAQGISLFGNRVVEKESMHEIN</sequence>
<protein>
    <submittedName>
        <fullName evidence="1">Uncharacterized protein</fullName>
    </submittedName>
</protein>
<dbReference type="AlphaFoldDB" id="A0A382FS42"/>
<gene>
    <name evidence="1" type="ORF">METZ01_LOCUS218048</name>
</gene>
<dbReference type="EMBL" id="UINC01051261">
    <property type="protein sequence ID" value="SVB65194.1"/>
    <property type="molecule type" value="Genomic_DNA"/>
</dbReference>